<organism evidence="9 10">
    <name type="scientific">Nitrosovibrio tenuis</name>
    <dbReference type="NCBI Taxonomy" id="1233"/>
    <lineage>
        <taxon>Bacteria</taxon>
        <taxon>Pseudomonadati</taxon>
        <taxon>Pseudomonadota</taxon>
        <taxon>Betaproteobacteria</taxon>
        <taxon>Nitrosomonadales</taxon>
        <taxon>Nitrosomonadaceae</taxon>
        <taxon>Nitrosovibrio</taxon>
    </lineage>
</organism>
<evidence type="ECO:0000259" key="8">
    <source>
        <dbReference type="PROSITE" id="PS50914"/>
    </source>
</evidence>
<evidence type="ECO:0000256" key="4">
    <source>
        <dbReference type="ARBA" id="ARBA00022764"/>
    </source>
</evidence>
<feature type="compositionally biased region" description="Basic and acidic residues" evidence="6">
    <location>
        <begin position="25"/>
        <end position="40"/>
    </location>
</feature>
<dbReference type="Proteomes" id="UP000198620">
    <property type="component" value="Unassembled WGS sequence"/>
</dbReference>
<dbReference type="Gene3D" id="3.30.1340.30">
    <property type="match status" value="2"/>
</dbReference>
<dbReference type="STRING" id="1233.SAMN05216387_10263"/>
<evidence type="ECO:0000313" key="10">
    <source>
        <dbReference type="Proteomes" id="UP000198620"/>
    </source>
</evidence>
<evidence type="ECO:0000256" key="2">
    <source>
        <dbReference type="ARBA" id="ARBA00022729"/>
    </source>
</evidence>
<keyword evidence="4" id="KW-0574">Periplasm</keyword>
<feature type="chain" id="PRO_5011748872" description="Osmotically-inducible protein Y" evidence="7">
    <location>
        <begin position="22"/>
        <end position="195"/>
    </location>
</feature>
<keyword evidence="3" id="KW-0677">Repeat</keyword>
<feature type="signal peptide" evidence="7">
    <location>
        <begin position="1"/>
        <end position="21"/>
    </location>
</feature>
<proteinExistence type="predicted"/>
<feature type="region of interest" description="Disordered" evidence="6">
    <location>
        <begin position="23"/>
        <end position="47"/>
    </location>
</feature>
<evidence type="ECO:0000256" key="5">
    <source>
        <dbReference type="ARBA" id="ARBA00070588"/>
    </source>
</evidence>
<gene>
    <name evidence="9" type="ORF">SAMN05216387_10263</name>
</gene>
<dbReference type="PROSITE" id="PS51257">
    <property type="entry name" value="PROKAR_LIPOPROTEIN"/>
    <property type="match status" value="1"/>
</dbReference>
<dbReference type="PANTHER" id="PTHR34606">
    <property type="entry name" value="BON DOMAIN-CONTAINING PROTEIN"/>
    <property type="match status" value="1"/>
</dbReference>
<dbReference type="Pfam" id="PF04972">
    <property type="entry name" value="BON"/>
    <property type="match status" value="2"/>
</dbReference>
<reference evidence="9 10" key="1">
    <citation type="submission" date="2016-10" db="EMBL/GenBank/DDBJ databases">
        <authorList>
            <person name="de Groot N.N."/>
        </authorList>
    </citation>
    <scope>NUCLEOTIDE SEQUENCE [LARGE SCALE GENOMIC DNA]</scope>
    <source>
        <strain evidence="9 10">Nv1</strain>
    </source>
</reference>
<dbReference type="RefSeq" id="WP_090826988.1">
    <property type="nucleotide sequence ID" value="NZ_FOBH01000002.1"/>
</dbReference>
<protein>
    <recommendedName>
        <fullName evidence="5">Osmotically-inducible protein Y</fullName>
    </recommendedName>
</protein>
<evidence type="ECO:0000256" key="7">
    <source>
        <dbReference type="SAM" id="SignalP"/>
    </source>
</evidence>
<dbReference type="AlphaFoldDB" id="A0A1H7I570"/>
<comment type="subcellular location">
    <subcellularLocation>
        <location evidence="1">Periplasm</location>
    </subcellularLocation>
</comment>
<dbReference type="EMBL" id="FOBH01000002">
    <property type="protein sequence ID" value="SEK57656.1"/>
    <property type="molecule type" value="Genomic_DNA"/>
</dbReference>
<dbReference type="InterPro" id="IPR007055">
    <property type="entry name" value="BON_dom"/>
</dbReference>
<dbReference type="PROSITE" id="PS50914">
    <property type="entry name" value="BON"/>
    <property type="match status" value="2"/>
</dbReference>
<keyword evidence="2 7" id="KW-0732">Signal</keyword>
<evidence type="ECO:0000256" key="1">
    <source>
        <dbReference type="ARBA" id="ARBA00004418"/>
    </source>
</evidence>
<dbReference type="OrthoDB" id="8560732at2"/>
<dbReference type="InterPro" id="IPR014004">
    <property type="entry name" value="Transpt-assoc_nodulatn_dom_bac"/>
</dbReference>
<evidence type="ECO:0000256" key="3">
    <source>
        <dbReference type="ARBA" id="ARBA00022737"/>
    </source>
</evidence>
<feature type="domain" description="BON" evidence="8">
    <location>
        <begin position="127"/>
        <end position="195"/>
    </location>
</feature>
<evidence type="ECO:0000313" key="9">
    <source>
        <dbReference type="EMBL" id="SEK57656.1"/>
    </source>
</evidence>
<keyword evidence="10" id="KW-1185">Reference proteome</keyword>
<feature type="domain" description="BON" evidence="8">
    <location>
        <begin position="49"/>
        <end position="117"/>
    </location>
</feature>
<dbReference type="PANTHER" id="PTHR34606:SF16">
    <property type="entry name" value="BON DOMAIN-CONTAINING PROTEIN"/>
    <property type="match status" value="1"/>
</dbReference>
<dbReference type="FunFam" id="3.30.1340.30:FF:000001">
    <property type="entry name" value="Molecular chaperone OsmY"/>
    <property type="match status" value="2"/>
</dbReference>
<name>A0A1H7I570_9PROT</name>
<dbReference type="GO" id="GO:0042597">
    <property type="term" value="C:periplasmic space"/>
    <property type="evidence" value="ECO:0007669"/>
    <property type="project" value="UniProtKB-SubCell"/>
</dbReference>
<dbReference type="InterPro" id="IPR051686">
    <property type="entry name" value="Lipoprotein_DolP"/>
</dbReference>
<evidence type="ECO:0000256" key="6">
    <source>
        <dbReference type="SAM" id="MobiDB-lite"/>
    </source>
</evidence>
<dbReference type="SMART" id="SM00749">
    <property type="entry name" value="BON"/>
    <property type="match status" value="2"/>
</dbReference>
<sequence>MNIKNKFLVLTISLVGALSLAGCGKSEEKGPKPEGPKPEAKTTVGTEVDDAAITTKVKSALLADPDVKSLDIKVETRKGEVQLSGFVDNQGQIDRAIAVAKGVEGVKKVDNKMSLKTTSTSVGEKIDDAVITTKVKAALLADPGVKSSDIAVVTRDGEVQLSGFVDSQSQIDRATEVAKGVEGVKSVINEMSVKK</sequence>
<accession>A0A1H7I570</accession>